<proteinExistence type="predicted"/>
<sequence length="68" mass="7280">MDEEVITRLMALATHRSATVATAAIYALGESAPTATHIIKLLLDITESNSAERVSAAAKALGRIFRNR</sequence>
<reference evidence="2" key="1">
    <citation type="journal article" date="2019" name="Int. J. Syst. Evol. Microbiol.">
        <title>The Global Catalogue of Microorganisms (GCM) 10K type strain sequencing project: providing services to taxonomists for standard genome sequencing and annotation.</title>
        <authorList>
            <consortium name="The Broad Institute Genomics Platform"/>
            <consortium name="The Broad Institute Genome Sequencing Center for Infectious Disease"/>
            <person name="Wu L."/>
            <person name="Ma J."/>
        </authorList>
    </citation>
    <scope>NUCLEOTIDE SEQUENCE [LARGE SCALE GENOMIC DNA]</scope>
    <source>
        <strain evidence="2">CGMCC 4.1530</strain>
    </source>
</reference>
<evidence type="ECO:0000313" key="2">
    <source>
        <dbReference type="Proteomes" id="UP001596215"/>
    </source>
</evidence>
<evidence type="ECO:0000313" key="1">
    <source>
        <dbReference type="EMBL" id="MFC6361781.1"/>
    </source>
</evidence>
<protein>
    <submittedName>
        <fullName evidence="1">HEAT repeat domain-containing protein</fullName>
    </submittedName>
</protein>
<dbReference type="InterPro" id="IPR011989">
    <property type="entry name" value="ARM-like"/>
</dbReference>
<dbReference type="RefSeq" id="WP_343878275.1">
    <property type="nucleotide sequence ID" value="NZ_BAAAFW010000095.1"/>
</dbReference>
<gene>
    <name evidence="1" type="ORF">ACFP73_06640</name>
</gene>
<keyword evidence="2" id="KW-1185">Reference proteome</keyword>
<organism evidence="1 2">
    <name type="scientific">Tatumella punctata</name>
    <dbReference type="NCBI Taxonomy" id="399969"/>
    <lineage>
        <taxon>Bacteria</taxon>
        <taxon>Pseudomonadati</taxon>
        <taxon>Pseudomonadota</taxon>
        <taxon>Gammaproteobacteria</taxon>
        <taxon>Enterobacterales</taxon>
        <taxon>Erwiniaceae</taxon>
        <taxon>Tatumella</taxon>
    </lineage>
</organism>
<dbReference type="EMBL" id="JBHSUC010000005">
    <property type="protein sequence ID" value="MFC6361781.1"/>
    <property type="molecule type" value="Genomic_DNA"/>
</dbReference>
<dbReference type="Gene3D" id="1.25.10.10">
    <property type="entry name" value="Leucine-rich Repeat Variant"/>
    <property type="match status" value="1"/>
</dbReference>
<name>A0ABW1VLY0_9GAMM</name>
<accession>A0ABW1VLY0</accession>
<dbReference type="SUPFAM" id="SSF48371">
    <property type="entry name" value="ARM repeat"/>
    <property type="match status" value="1"/>
</dbReference>
<comment type="caution">
    <text evidence="1">The sequence shown here is derived from an EMBL/GenBank/DDBJ whole genome shotgun (WGS) entry which is preliminary data.</text>
</comment>
<dbReference type="InterPro" id="IPR016024">
    <property type="entry name" value="ARM-type_fold"/>
</dbReference>
<dbReference type="Proteomes" id="UP001596215">
    <property type="component" value="Unassembled WGS sequence"/>
</dbReference>